<name>A0ABQ5Q9R2_9BACT</name>
<keyword evidence="2" id="KW-1133">Transmembrane helix</keyword>
<dbReference type="RefSeq" id="WP_285727129.1">
    <property type="nucleotide sequence ID" value="NZ_BSDD01000005.1"/>
</dbReference>
<feature type="transmembrane region" description="Helical" evidence="2">
    <location>
        <begin position="92"/>
        <end position="113"/>
    </location>
</feature>
<evidence type="ECO:0000313" key="3">
    <source>
        <dbReference type="EMBL" id="GLH71158.1"/>
    </source>
</evidence>
<dbReference type="EMBL" id="BSDD01000005">
    <property type="protein sequence ID" value="GLH71158.1"/>
    <property type="molecule type" value="Genomic_DNA"/>
</dbReference>
<evidence type="ECO:0008006" key="5">
    <source>
        <dbReference type="Google" id="ProtNLM"/>
    </source>
</evidence>
<reference evidence="3 4" key="1">
    <citation type="journal article" date="2023" name="Antonie Van Leeuwenhoek">
        <title>Mesoterricola silvestris gen. nov., sp. nov., Mesoterricola sediminis sp. nov., Geothrix oryzae sp. nov., Geothrix edaphica sp. nov., Geothrix rubra sp. nov., and Geothrix limicola sp. nov., six novel members of Acidobacteriota isolated from soils.</title>
        <authorList>
            <person name="Itoh H."/>
            <person name="Sugisawa Y."/>
            <person name="Mise K."/>
            <person name="Xu Z."/>
            <person name="Kuniyasu M."/>
            <person name="Ushijima N."/>
            <person name="Kawano K."/>
            <person name="Kobayashi E."/>
            <person name="Shiratori Y."/>
            <person name="Masuda Y."/>
            <person name="Senoo K."/>
        </authorList>
    </citation>
    <scope>NUCLEOTIDE SEQUENCE [LARGE SCALE GENOMIC DNA]</scope>
    <source>
        <strain evidence="3 4">Red803</strain>
    </source>
</reference>
<feature type="region of interest" description="Disordered" evidence="1">
    <location>
        <begin position="65"/>
        <end position="85"/>
    </location>
</feature>
<accession>A0ABQ5Q9R2</accession>
<evidence type="ECO:0000256" key="1">
    <source>
        <dbReference type="SAM" id="MobiDB-lite"/>
    </source>
</evidence>
<keyword evidence="2" id="KW-0812">Transmembrane</keyword>
<comment type="caution">
    <text evidence="3">The sequence shown here is derived from an EMBL/GenBank/DDBJ whole genome shotgun (WGS) entry which is preliminary data.</text>
</comment>
<sequence>MPTLQCRHCAAPLPESAASGPVTCPYCQTVNEPTTAIQAPRTLSAEDQKAAFKEAIKEEIEERILHGRPAPPAPLPAPPPPRARSLGDSLRGCLTGCGCLVVVLVGALVYGFIKDPGAVARGFRQFAGGGLRATDLREITSHEAVPLKVAPPDHGFQAFDPGRDLSWLMAQARDWAPDARLLRLRVVRLRADGATDLAADPLAEVDAEFDAPSALARSLATRARSYRQVNTGLELRIARGQVQARLEWGGQRQAPRPDLASPQPVARLFAALKAARRLPVQPLYNGSLACDPKAGWTWTFQGLSDPGPIPRVRAQDGAILR</sequence>
<keyword evidence="2" id="KW-0472">Membrane</keyword>
<proteinExistence type="predicted"/>
<dbReference type="Proteomes" id="UP001165089">
    <property type="component" value="Unassembled WGS sequence"/>
</dbReference>
<feature type="compositionally biased region" description="Pro residues" evidence="1">
    <location>
        <begin position="69"/>
        <end position="82"/>
    </location>
</feature>
<protein>
    <recommendedName>
        <fullName evidence="5">Zinc ribbon domain-containing protein</fullName>
    </recommendedName>
</protein>
<gene>
    <name evidence="3" type="ORF">GETHPA_26910</name>
</gene>
<evidence type="ECO:0000256" key="2">
    <source>
        <dbReference type="SAM" id="Phobius"/>
    </source>
</evidence>
<evidence type="ECO:0000313" key="4">
    <source>
        <dbReference type="Proteomes" id="UP001165089"/>
    </source>
</evidence>
<keyword evidence="4" id="KW-1185">Reference proteome</keyword>
<organism evidence="3 4">
    <name type="scientific">Geothrix rubra</name>
    <dbReference type="NCBI Taxonomy" id="2927977"/>
    <lineage>
        <taxon>Bacteria</taxon>
        <taxon>Pseudomonadati</taxon>
        <taxon>Acidobacteriota</taxon>
        <taxon>Holophagae</taxon>
        <taxon>Holophagales</taxon>
        <taxon>Holophagaceae</taxon>
        <taxon>Geothrix</taxon>
    </lineage>
</organism>